<protein>
    <submittedName>
        <fullName evidence="1">Uncharacterized protein</fullName>
    </submittedName>
</protein>
<dbReference type="AlphaFoldDB" id="A0A1R0KWM9"/>
<sequence length="71" mass="7912">MISLFGTRFDTVDRLDVRRLCALIRFVLRRLGYELDSAVVRLKELFDLPSGEHGFEDAAVVGVGQTDEVAG</sequence>
<name>A0A1R0KWM9_9PSEU</name>
<accession>A0A1R0KWM9</accession>
<dbReference type="Proteomes" id="UP000187486">
    <property type="component" value="Unassembled WGS sequence"/>
</dbReference>
<comment type="caution">
    <text evidence="1">The sequence shown here is derived from an EMBL/GenBank/DDBJ whole genome shotgun (WGS) entry which is preliminary data.</text>
</comment>
<organism evidence="1 2">
    <name type="scientific">Amycolatopsis coloradensis</name>
    <dbReference type="NCBI Taxonomy" id="76021"/>
    <lineage>
        <taxon>Bacteria</taxon>
        <taxon>Bacillati</taxon>
        <taxon>Actinomycetota</taxon>
        <taxon>Actinomycetes</taxon>
        <taxon>Pseudonocardiales</taxon>
        <taxon>Pseudonocardiaceae</taxon>
        <taxon>Amycolatopsis</taxon>
    </lineage>
</organism>
<gene>
    <name evidence="1" type="ORF">BS329_11590</name>
</gene>
<evidence type="ECO:0000313" key="2">
    <source>
        <dbReference type="Proteomes" id="UP000187486"/>
    </source>
</evidence>
<evidence type="ECO:0000313" key="1">
    <source>
        <dbReference type="EMBL" id="OLZ53431.1"/>
    </source>
</evidence>
<proteinExistence type="predicted"/>
<keyword evidence="2" id="KW-1185">Reference proteome</keyword>
<reference evidence="1 2" key="1">
    <citation type="submission" date="2016-01" db="EMBL/GenBank/DDBJ databases">
        <title>Amycolatopsis coloradensis genome sequencing and assembly.</title>
        <authorList>
            <person name="Mayilraj S."/>
        </authorList>
    </citation>
    <scope>NUCLEOTIDE SEQUENCE [LARGE SCALE GENOMIC DNA]</scope>
    <source>
        <strain evidence="1 2">DSM 44225</strain>
    </source>
</reference>
<dbReference type="EMBL" id="MQUQ01000005">
    <property type="protein sequence ID" value="OLZ53431.1"/>
    <property type="molecule type" value="Genomic_DNA"/>
</dbReference>